<feature type="region of interest" description="Disordered" evidence="7">
    <location>
        <begin position="319"/>
        <end position="373"/>
    </location>
</feature>
<feature type="region of interest" description="Disordered" evidence="7">
    <location>
        <begin position="1220"/>
        <end position="1258"/>
    </location>
</feature>
<reference evidence="9 10" key="1">
    <citation type="journal article" date="2023" name="Plants (Basel)">
        <title>Bridging the Gap: Combining Genomics and Transcriptomics Approaches to Understand Stylosanthes scabra, an Orphan Legume from the Brazilian Caatinga.</title>
        <authorList>
            <person name="Ferreira-Neto J.R.C."/>
            <person name="da Silva M.D."/>
            <person name="Binneck E."/>
            <person name="de Melo N.F."/>
            <person name="da Silva R.H."/>
            <person name="de Melo A.L.T.M."/>
            <person name="Pandolfi V."/>
            <person name="Bustamante F.O."/>
            <person name="Brasileiro-Vidal A.C."/>
            <person name="Benko-Iseppon A.M."/>
        </authorList>
    </citation>
    <scope>NUCLEOTIDE SEQUENCE [LARGE SCALE GENOMIC DNA]</scope>
    <source>
        <tissue evidence="9">Leaves</tissue>
    </source>
</reference>
<dbReference type="InterPro" id="IPR049914">
    <property type="entry name" value="PHD1-3/5-6"/>
</dbReference>
<dbReference type="Pfam" id="PF23121">
    <property type="entry name" value="SPOC_AIPP2"/>
    <property type="match status" value="1"/>
</dbReference>
<dbReference type="InterPro" id="IPR011011">
    <property type="entry name" value="Znf_FYVE_PHD"/>
</dbReference>
<feature type="compositionally biased region" description="Basic and acidic residues" evidence="7">
    <location>
        <begin position="656"/>
        <end position="666"/>
    </location>
</feature>
<dbReference type="PANTHER" id="PTHR33304:SF9">
    <property type="entry name" value="RING_FYVE_PHD ZINC FINGER SUPERFAMILY PROTEIN"/>
    <property type="match status" value="1"/>
</dbReference>
<feature type="region of interest" description="Disordered" evidence="7">
    <location>
        <begin position="561"/>
        <end position="631"/>
    </location>
</feature>
<keyword evidence="1" id="KW-0479">Metal-binding</keyword>
<evidence type="ECO:0000313" key="9">
    <source>
        <dbReference type="EMBL" id="MED6122044.1"/>
    </source>
</evidence>
<keyword evidence="10" id="KW-1185">Reference proteome</keyword>
<feature type="region of interest" description="Disordered" evidence="7">
    <location>
        <begin position="447"/>
        <end position="548"/>
    </location>
</feature>
<feature type="compositionally biased region" description="Basic and acidic residues" evidence="7">
    <location>
        <begin position="1462"/>
        <end position="1475"/>
    </location>
</feature>
<keyword evidence="2 6" id="KW-0863">Zinc-finger</keyword>
<feature type="compositionally biased region" description="Polar residues" evidence="7">
    <location>
        <begin position="584"/>
        <end position="595"/>
    </location>
</feature>
<feature type="compositionally biased region" description="Basic and acidic residues" evidence="7">
    <location>
        <begin position="331"/>
        <end position="352"/>
    </location>
</feature>
<feature type="compositionally biased region" description="Basic and acidic residues" evidence="7">
    <location>
        <begin position="494"/>
        <end position="508"/>
    </location>
</feature>
<feature type="region of interest" description="Disordered" evidence="7">
    <location>
        <begin position="1146"/>
        <end position="1200"/>
    </location>
</feature>
<feature type="region of interest" description="Disordered" evidence="7">
    <location>
        <begin position="651"/>
        <end position="708"/>
    </location>
</feature>
<dbReference type="InterPro" id="IPR001965">
    <property type="entry name" value="Znf_PHD"/>
</dbReference>
<feature type="compositionally biased region" description="Polar residues" evidence="7">
    <location>
        <begin position="1236"/>
        <end position="1246"/>
    </location>
</feature>
<keyword evidence="4" id="KW-0805">Transcription regulation</keyword>
<dbReference type="InterPro" id="IPR056280">
    <property type="entry name" value="AIPP2-like_SPOC"/>
</dbReference>
<feature type="compositionally biased region" description="Basic and acidic residues" evidence="7">
    <location>
        <begin position="618"/>
        <end position="631"/>
    </location>
</feature>
<evidence type="ECO:0000256" key="7">
    <source>
        <dbReference type="SAM" id="MobiDB-lite"/>
    </source>
</evidence>
<evidence type="ECO:0000256" key="1">
    <source>
        <dbReference type="ARBA" id="ARBA00022723"/>
    </source>
</evidence>
<feature type="domain" description="PHD-type" evidence="8">
    <location>
        <begin position="377"/>
        <end position="428"/>
    </location>
</feature>
<feature type="compositionally biased region" description="Polar residues" evidence="7">
    <location>
        <begin position="531"/>
        <end position="548"/>
    </location>
</feature>
<evidence type="ECO:0000256" key="6">
    <source>
        <dbReference type="PROSITE-ProRule" id="PRU00146"/>
    </source>
</evidence>
<accession>A0ABU6RDW9</accession>
<name>A0ABU6RDW9_9FABA</name>
<evidence type="ECO:0000313" key="10">
    <source>
        <dbReference type="Proteomes" id="UP001341840"/>
    </source>
</evidence>
<feature type="compositionally biased region" description="Low complexity" evidence="7">
    <location>
        <begin position="474"/>
        <end position="486"/>
    </location>
</feature>
<organism evidence="9 10">
    <name type="scientific">Stylosanthes scabra</name>
    <dbReference type="NCBI Taxonomy" id="79078"/>
    <lineage>
        <taxon>Eukaryota</taxon>
        <taxon>Viridiplantae</taxon>
        <taxon>Streptophyta</taxon>
        <taxon>Embryophyta</taxon>
        <taxon>Tracheophyta</taxon>
        <taxon>Spermatophyta</taxon>
        <taxon>Magnoliopsida</taxon>
        <taxon>eudicotyledons</taxon>
        <taxon>Gunneridae</taxon>
        <taxon>Pentapetalae</taxon>
        <taxon>rosids</taxon>
        <taxon>fabids</taxon>
        <taxon>Fabales</taxon>
        <taxon>Fabaceae</taxon>
        <taxon>Papilionoideae</taxon>
        <taxon>50 kb inversion clade</taxon>
        <taxon>dalbergioids sensu lato</taxon>
        <taxon>Dalbergieae</taxon>
        <taxon>Pterocarpus clade</taxon>
        <taxon>Stylosanthes</taxon>
    </lineage>
</organism>
<gene>
    <name evidence="9" type="ORF">PIB30_035965</name>
</gene>
<feature type="compositionally biased region" description="Low complexity" evidence="7">
    <location>
        <begin position="686"/>
        <end position="695"/>
    </location>
</feature>
<feature type="region of interest" description="Disordered" evidence="7">
    <location>
        <begin position="1433"/>
        <end position="1485"/>
    </location>
</feature>
<feature type="compositionally biased region" description="Basic and acidic residues" evidence="7">
    <location>
        <begin position="561"/>
        <end position="574"/>
    </location>
</feature>
<keyword evidence="3" id="KW-0862">Zinc</keyword>
<feature type="compositionally biased region" description="Pro residues" evidence="7">
    <location>
        <begin position="1439"/>
        <end position="1449"/>
    </location>
</feature>
<protein>
    <recommendedName>
        <fullName evidence="8">PHD-type domain-containing protein</fullName>
    </recommendedName>
</protein>
<feature type="compositionally biased region" description="Basic and acidic residues" evidence="7">
    <location>
        <begin position="456"/>
        <end position="465"/>
    </location>
</feature>
<feature type="compositionally biased region" description="Acidic residues" evidence="7">
    <location>
        <begin position="364"/>
        <end position="373"/>
    </location>
</feature>
<dbReference type="PROSITE" id="PS50016">
    <property type="entry name" value="ZF_PHD_2"/>
    <property type="match status" value="1"/>
</dbReference>
<evidence type="ECO:0000256" key="5">
    <source>
        <dbReference type="ARBA" id="ARBA00023163"/>
    </source>
</evidence>
<feature type="compositionally biased region" description="Polar residues" evidence="7">
    <location>
        <begin position="1146"/>
        <end position="1170"/>
    </location>
</feature>
<sequence length="1529" mass="167390">MAERPGGFCNVFESKTERFYGLVLARCLLLCLQELGWMIVVNVVWNYLLDDFSIESVFLHARASSLINHDVLENWLRYYKNQEKRSVKHSMIQNPDMKLESGTCNICSAPCSSCMHLNRALTGTKAEEFSDENCRSGEPGQLSMDVDDLSSHRNTACGIMKHAVSETSNLLTVNSGHESLSENAETTQTLSEKYHDVKCLEGPDDSSSCISRNSNANLVSDSHQSNADKINISCSSPSAGNVGAEGSTSGPSVYISGLCEMPSSKDADMPENLSECCVGNVESSPSKEIVTANFSSEKSLKDNDGLVNGITSKVSAKVYPKSETDSDNDVGDVKDEGHKVPVHDGLHQKQGELVKSPVKPEAQSGDESDDSDVEHDVKVCDICGDAGREELLAICSRCSDGAEHTYCMREMLEKVPEGDWLCEECKYAEETEKHGLDVEEKKIHKVSSTAQISGKRPSESEELAKAGKKQALESSKGSPKGSSPKKIFPLSRESSFKNIDKGKLKSDHQTSICNHPDGNDIELARSLSAGPRSQTNKSTLLKSNSFNTINSKPRVKLVDEVPQKKKGAGEHTSKNIEMPGRMISKSTSLKSSNLGRSCATESKVKMVTSKPGTTVDQKGSKLAKESGASERKVFSRVDRPVVCSTMASSAVLTSKSDQKLTPRSETAKPSAINNNREFKVNQDGRSNSLLKSKNNISQRTSKNGDETQLAGLPQSREIAYQVDKAKDSSGDCVRSGVTNASESPFCHKCKDYGHATEGCTVDKQEFGLEGSATAPNGSKDETHKDNRLKAAIQAALLRRPKICKRKELPAQTEEVLKSATDMKSEVTSQDKVFVIDTPKNIVSTEETKVRQEILQNPTFETSSSNDLKQHGFCLADFGLQPRKLESVGPPTGIPVVRDLRNQALAVSRVLPKISVFPEYEYIWQGVFRMHRSGKPPDLCTGIQAHLSTCASPKVLEVVNKILPEVSLNEVSRLSTWPTQFHQGGAREDNIALYFFAKDIESYERHYKGLLDHMIINDLALKGTFDGVELLIFPSNQLPENSQRWNMLFYLWGVFRGQRMNHSDSAKNICNPSLNALPVQKDFPTAVMTLSETHCSSKRMDEQSIACGKTCSEVLSSTSMDQGHNILSGNFDIKESIFDQARLGSQVNLQRQDSRINTESASKNPTSSEQLCQEMHTPGSPLKDGQHRVPTPPEAMGTHVSSRIVETNSDCDISVRLENSLSSGIPSAGKQEIDAASITSKNQNSERTNNDEDQRRPKRKLIEEDLNINMEATLQEDPTIRGINCEQTSDNRIQHIDVSDAVLKASEDRYQKLHWDKVNGKLEDGESSSKKLKSGFSDMIGSCSSGGRESFNGSFTALANHPSTLSSVEGTGSKEACLDKVIQEDLGTAERTFFPVGLHQKNDSQWMLNGMPLEGPCEHEGHFQVGIPNLELALGGETKPQPPPAPPLPPHKGMFPFLAGAVDNKHNQEKPPKVAADEQEGDDNVAASLSLSLSFPYLNKESVKPAPKAEDSADGNVNTSFLLFGRYTDK</sequence>
<dbReference type="Proteomes" id="UP001341840">
    <property type="component" value="Unassembled WGS sequence"/>
</dbReference>
<dbReference type="SUPFAM" id="SSF57903">
    <property type="entry name" value="FYVE/PHD zinc finger"/>
    <property type="match status" value="1"/>
</dbReference>
<comment type="caution">
    <text evidence="9">The sequence shown here is derived from an EMBL/GenBank/DDBJ whole genome shotgun (WGS) entry which is preliminary data.</text>
</comment>
<evidence type="ECO:0000256" key="2">
    <source>
        <dbReference type="ARBA" id="ARBA00022771"/>
    </source>
</evidence>
<dbReference type="PANTHER" id="PTHR33304">
    <property type="match status" value="1"/>
</dbReference>
<dbReference type="EMBL" id="JASCZI010030382">
    <property type="protein sequence ID" value="MED6122044.1"/>
    <property type="molecule type" value="Genomic_DNA"/>
</dbReference>
<evidence type="ECO:0000256" key="4">
    <source>
        <dbReference type="ARBA" id="ARBA00023015"/>
    </source>
</evidence>
<feature type="compositionally biased region" description="Basic and acidic residues" evidence="7">
    <location>
        <begin position="1247"/>
        <end position="1258"/>
    </location>
</feature>
<evidence type="ECO:0000256" key="3">
    <source>
        <dbReference type="ARBA" id="ARBA00022833"/>
    </source>
</evidence>
<dbReference type="InterPro" id="IPR019787">
    <property type="entry name" value="Znf_PHD-finger"/>
</dbReference>
<dbReference type="Gene3D" id="3.30.40.10">
    <property type="entry name" value="Zinc/RING finger domain, C3HC4 (zinc finger)"/>
    <property type="match status" value="1"/>
</dbReference>
<evidence type="ECO:0000259" key="8">
    <source>
        <dbReference type="PROSITE" id="PS50016"/>
    </source>
</evidence>
<keyword evidence="5" id="KW-0804">Transcription</keyword>
<proteinExistence type="predicted"/>
<dbReference type="InterPro" id="IPR013083">
    <property type="entry name" value="Znf_RING/FYVE/PHD"/>
</dbReference>
<dbReference type="SMART" id="SM00249">
    <property type="entry name" value="PHD"/>
    <property type="match status" value="1"/>
</dbReference>